<accession>A0ABZ0ZQA3</accession>
<dbReference type="EMBL" id="CP141059">
    <property type="protein sequence ID" value="WQQ26525.1"/>
    <property type="molecule type" value="Genomic_DNA"/>
</dbReference>
<dbReference type="RefSeq" id="WP_322454342.1">
    <property type="nucleotide sequence ID" value="NZ_CP141059.1"/>
</dbReference>
<name>A0ABZ0ZQA3_9ACTN</name>
<reference evidence="3" key="1">
    <citation type="submission" date="2023-12" db="EMBL/GenBank/DDBJ databases">
        <title>Novel species in genus Nocardioides.</title>
        <authorList>
            <person name="Zhou H."/>
        </authorList>
    </citation>
    <scope>NUCLEOTIDE SEQUENCE [LARGE SCALE GENOMIC DNA]</scope>
    <source>
        <strain evidence="3">HM61</strain>
    </source>
</reference>
<gene>
    <name evidence="2" type="ORF">SHK19_21545</name>
</gene>
<dbReference type="Proteomes" id="UP001327225">
    <property type="component" value="Chromosome"/>
</dbReference>
<evidence type="ECO:0000313" key="2">
    <source>
        <dbReference type="EMBL" id="WQQ26525.1"/>
    </source>
</evidence>
<keyword evidence="3" id="KW-1185">Reference proteome</keyword>
<proteinExistence type="predicted"/>
<evidence type="ECO:0000313" key="3">
    <source>
        <dbReference type="Proteomes" id="UP001327225"/>
    </source>
</evidence>
<feature type="region of interest" description="Disordered" evidence="1">
    <location>
        <begin position="1"/>
        <end position="30"/>
    </location>
</feature>
<protein>
    <submittedName>
        <fullName evidence="2">Uncharacterized protein</fullName>
    </submittedName>
</protein>
<feature type="compositionally biased region" description="Basic and acidic residues" evidence="1">
    <location>
        <begin position="1"/>
        <end position="11"/>
    </location>
</feature>
<organism evidence="2 3">
    <name type="scientific">Nocardioides bizhenqiangii</name>
    <dbReference type="NCBI Taxonomy" id="3095076"/>
    <lineage>
        <taxon>Bacteria</taxon>
        <taxon>Bacillati</taxon>
        <taxon>Actinomycetota</taxon>
        <taxon>Actinomycetes</taxon>
        <taxon>Propionibacteriales</taxon>
        <taxon>Nocardioidaceae</taxon>
        <taxon>Nocardioides</taxon>
    </lineage>
</organism>
<evidence type="ECO:0000256" key="1">
    <source>
        <dbReference type="SAM" id="MobiDB-lite"/>
    </source>
</evidence>
<sequence>MRTHPAPDRYRGRGTPRHVRPSDRAAATPTARWVAAATVVPALGLLSG</sequence>